<dbReference type="InterPro" id="IPR036873">
    <property type="entry name" value="Rhodanese-like_dom_sf"/>
</dbReference>
<dbReference type="GO" id="GO:0043409">
    <property type="term" value="P:negative regulation of MAPK cascade"/>
    <property type="evidence" value="ECO:0007669"/>
    <property type="project" value="TreeGrafter"/>
</dbReference>
<organism evidence="9 10">
    <name type="scientific">Circinella minor</name>
    <dbReference type="NCBI Taxonomy" id="1195481"/>
    <lineage>
        <taxon>Eukaryota</taxon>
        <taxon>Fungi</taxon>
        <taxon>Fungi incertae sedis</taxon>
        <taxon>Mucoromycota</taxon>
        <taxon>Mucoromycotina</taxon>
        <taxon>Mucoromycetes</taxon>
        <taxon>Mucorales</taxon>
        <taxon>Lichtheimiaceae</taxon>
        <taxon>Circinella</taxon>
    </lineage>
</organism>
<comment type="similarity">
    <text evidence="1">Belongs to the protein-tyrosine phosphatase family. Non-receptor class dual specificity subfamily.</text>
</comment>
<dbReference type="InterPro" id="IPR000387">
    <property type="entry name" value="Tyr_Pase_dom"/>
</dbReference>
<protein>
    <recommendedName>
        <fullName evidence="2">protein-tyrosine-phosphatase</fullName>
        <ecNumber evidence="2">3.1.3.48</ecNumber>
    </recommendedName>
</protein>
<feature type="compositionally biased region" description="Polar residues" evidence="5">
    <location>
        <begin position="366"/>
        <end position="375"/>
    </location>
</feature>
<dbReference type="CDD" id="cd14498">
    <property type="entry name" value="DSP"/>
    <property type="match status" value="1"/>
</dbReference>
<feature type="region of interest" description="Disordered" evidence="5">
    <location>
        <begin position="333"/>
        <end position="393"/>
    </location>
</feature>
<dbReference type="Pfam" id="PF00581">
    <property type="entry name" value="Rhodanese"/>
    <property type="match status" value="1"/>
</dbReference>
<evidence type="ECO:0000256" key="1">
    <source>
        <dbReference type="ARBA" id="ARBA00008601"/>
    </source>
</evidence>
<dbReference type="EC" id="3.1.3.48" evidence="2"/>
<comment type="caution">
    <text evidence="9">The sequence shown here is derived from an EMBL/GenBank/DDBJ whole genome shotgun (WGS) entry which is preliminary data.</text>
</comment>
<dbReference type="EMBL" id="JAEPRB010000052">
    <property type="protein sequence ID" value="KAG2223893.1"/>
    <property type="molecule type" value="Genomic_DNA"/>
</dbReference>
<dbReference type="InterPro" id="IPR029021">
    <property type="entry name" value="Prot-tyrosine_phosphatase-like"/>
</dbReference>
<feature type="region of interest" description="Disordered" evidence="5">
    <location>
        <begin position="636"/>
        <end position="656"/>
    </location>
</feature>
<dbReference type="InterPro" id="IPR001763">
    <property type="entry name" value="Rhodanese-like_dom"/>
</dbReference>
<dbReference type="PANTHER" id="PTHR10159">
    <property type="entry name" value="DUAL SPECIFICITY PROTEIN PHOSPHATASE"/>
    <property type="match status" value="1"/>
</dbReference>
<sequence length="656" mass="73131">MPSESQKEDICIVSSNVTTPTPGSSDMLSAAFQKQAKVVDTNNSISGNSNNNLVPSPTTPTHRTNRKHDPSRLRPSQLATMLKDNRYHAETTTSPFARRNSTSSHGDQPLMIDVRDYERYEEQHIRNSININLPTLLIKRYRRGTVSNFNLESFIATEEGKEYYLSWLRKSSSLSIANASPIVTAATAAARRIIIYDDTMQDLDSHAWILVNVMKAKLQQQQFRIYTLDGGFDAFVKWDTWGSYLIGSMYNNNSLFPPNSSSTASSSSWAPWEGAPGEPGSRSHNNNANLSVIPATPTQSRSATTFSSSGSSAWINPIDTNVQRRASLFSLDTSTAREKFHNRQQRYRGNKEPHLKPSRSRGLMKSSGSSRTNITIIPGDNNNNNNNFSTSNYNYHNSIQEQQYHDLSSISESSTINNNKDQQRSEKEDVEEDNYIITAPTGVVDSTLWSADTEDDDEHNGSSGTNGGNHAFIISEIVPGFLYLGPEISTQEQSFDLQTRSIKQILNMAEECNDDVPGLKDQITYHKVAAQDTVIMQNVEETLKRAVQVIDQAKNKHEPIYVHCKAGKSRSVAAILAYFVLSEKWTLKRAYQHVIKTRPSMSPNIGFVAELLKLEKGVHGQVSNFGYNWQSVDPSIPPSPESQKAIGKVESAWSST</sequence>
<dbReference type="SMART" id="SM00195">
    <property type="entry name" value="DSPc"/>
    <property type="match status" value="1"/>
</dbReference>
<feature type="compositionally biased region" description="Low complexity" evidence="5">
    <location>
        <begin position="42"/>
        <end position="52"/>
    </location>
</feature>
<evidence type="ECO:0000259" key="7">
    <source>
        <dbReference type="PROSITE" id="PS50056"/>
    </source>
</evidence>
<feature type="compositionally biased region" description="Low complexity" evidence="5">
    <location>
        <begin position="381"/>
        <end position="393"/>
    </location>
</feature>
<evidence type="ECO:0000256" key="4">
    <source>
        <dbReference type="ARBA" id="ARBA00022912"/>
    </source>
</evidence>
<feature type="compositionally biased region" description="Basic and acidic residues" evidence="5">
    <location>
        <begin position="1"/>
        <end position="10"/>
    </location>
</feature>
<name>A0A8H7S8A4_9FUNG</name>
<dbReference type="SUPFAM" id="SSF52821">
    <property type="entry name" value="Rhodanese/Cell cycle control phosphatase"/>
    <property type="match status" value="1"/>
</dbReference>
<reference evidence="9 10" key="1">
    <citation type="submission" date="2020-12" db="EMBL/GenBank/DDBJ databases">
        <title>Metabolic potential, ecology and presence of endohyphal bacteria is reflected in genomic diversity of Mucoromycotina.</title>
        <authorList>
            <person name="Muszewska A."/>
            <person name="Okrasinska A."/>
            <person name="Steczkiewicz K."/>
            <person name="Drgas O."/>
            <person name="Orlowska M."/>
            <person name="Perlinska-Lenart U."/>
            <person name="Aleksandrzak-Piekarczyk T."/>
            <person name="Szatraj K."/>
            <person name="Zielenkiewicz U."/>
            <person name="Pilsyk S."/>
            <person name="Malc E."/>
            <person name="Mieczkowski P."/>
            <person name="Kruszewska J.S."/>
            <person name="Biernat P."/>
            <person name="Pawlowska J."/>
        </authorList>
    </citation>
    <scope>NUCLEOTIDE SEQUENCE [LARGE SCALE GENOMIC DNA]</scope>
    <source>
        <strain evidence="9 10">CBS 142.35</strain>
    </source>
</reference>
<keyword evidence="10" id="KW-1185">Reference proteome</keyword>
<feature type="region of interest" description="Disordered" evidence="5">
    <location>
        <begin position="1"/>
        <end position="25"/>
    </location>
</feature>
<feature type="compositionally biased region" description="Polar residues" evidence="5">
    <location>
        <begin position="53"/>
        <end position="62"/>
    </location>
</feature>
<dbReference type="PROSITE" id="PS50056">
    <property type="entry name" value="TYR_PHOSPHATASE_2"/>
    <property type="match status" value="1"/>
</dbReference>
<feature type="compositionally biased region" description="Polar residues" evidence="5">
    <location>
        <begin position="13"/>
        <end position="25"/>
    </location>
</feature>
<keyword evidence="3" id="KW-0378">Hydrolase</keyword>
<evidence type="ECO:0000259" key="6">
    <source>
        <dbReference type="PROSITE" id="PS50054"/>
    </source>
</evidence>
<feature type="region of interest" description="Disordered" evidence="5">
    <location>
        <begin position="266"/>
        <end position="310"/>
    </location>
</feature>
<dbReference type="PROSITE" id="PS50206">
    <property type="entry name" value="RHODANESE_3"/>
    <property type="match status" value="1"/>
</dbReference>
<proteinExistence type="inferred from homology"/>
<dbReference type="GO" id="GO:0004725">
    <property type="term" value="F:protein tyrosine phosphatase activity"/>
    <property type="evidence" value="ECO:0007669"/>
    <property type="project" value="UniProtKB-EC"/>
</dbReference>
<feature type="domain" description="Tyrosine specific protein phosphatases" evidence="7">
    <location>
        <begin position="541"/>
        <end position="601"/>
    </location>
</feature>
<feature type="region of interest" description="Disordered" evidence="5">
    <location>
        <begin position="42"/>
        <end position="84"/>
    </location>
</feature>
<keyword evidence="4" id="KW-0904">Protein phosphatase</keyword>
<dbReference type="AlphaFoldDB" id="A0A8H7S8A4"/>
<dbReference type="GO" id="GO:0005737">
    <property type="term" value="C:cytoplasm"/>
    <property type="evidence" value="ECO:0007669"/>
    <property type="project" value="TreeGrafter"/>
</dbReference>
<evidence type="ECO:0000256" key="3">
    <source>
        <dbReference type="ARBA" id="ARBA00022801"/>
    </source>
</evidence>
<dbReference type="SUPFAM" id="SSF52799">
    <property type="entry name" value="(Phosphotyrosine protein) phosphatases II"/>
    <property type="match status" value="1"/>
</dbReference>
<dbReference type="Gene3D" id="3.90.190.10">
    <property type="entry name" value="Protein tyrosine phosphatase superfamily"/>
    <property type="match status" value="1"/>
</dbReference>
<feature type="domain" description="Rhodanese" evidence="8">
    <location>
        <begin position="105"/>
        <end position="237"/>
    </location>
</feature>
<evidence type="ECO:0000259" key="8">
    <source>
        <dbReference type="PROSITE" id="PS50206"/>
    </source>
</evidence>
<feature type="domain" description="Tyrosine-protein phosphatase" evidence="6">
    <location>
        <begin position="473"/>
        <end position="620"/>
    </location>
</feature>
<dbReference type="Pfam" id="PF00782">
    <property type="entry name" value="DSPc"/>
    <property type="match status" value="1"/>
</dbReference>
<dbReference type="PANTHER" id="PTHR10159:SF530">
    <property type="entry name" value="DUAL SPECIFICITY PROTEIN PHOSPHATASE DDB_G0271350-RELATED"/>
    <property type="match status" value="1"/>
</dbReference>
<dbReference type="Proteomes" id="UP000646827">
    <property type="component" value="Unassembled WGS sequence"/>
</dbReference>
<feature type="region of interest" description="Disordered" evidence="5">
    <location>
        <begin position="413"/>
        <end position="437"/>
    </location>
</feature>
<dbReference type="OrthoDB" id="273181at2759"/>
<accession>A0A8H7S8A4</accession>
<dbReference type="Gene3D" id="3.40.250.10">
    <property type="entry name" value="Rhodanese-like domain"/>
    <property type="match status" value="1"/>
</dbReference>
<dbReference type="InterPro" id="IPR000340">
    <property type="entry name" value="Dual-sp_phosphatase_cat-dom"/>
</dbReference>
<dbReference type="PROSITE" id="PS50054">
    <property type="entry name" value="TYR_PHOSPHATASE_DUAL"/>
    <property type="match status" value="1"/>
</dbReference>
<evidence type="ECO:0000256" key="5">
    <source>
        <dbReference type="SAM" id="MobiDB-lite"/>
    </source>
</evidence>
<evidence type="ECO:0000256" key="2">
    <source>
        <dbReference type="ARBA" id="ARBA00013064"/>
    </source>
</evidence>
<dbReference type="InterPro" id="IPR020422">
    <property type="entry name" value="TYR_PHOSPHATASE_DUAL_dom"/>
</dbReference>
<feature type="compositionally biased region" description="Low complexity" evidence="5">
    <location>
        <begin position="298"/>
        <end position="310"/>
    </location>
</feature>
<evidence type="ECO:0000313" key="9">
    <source>
        <dbReference type="EMBL" id="KAG2223893.1"/>
    </source>
</evidence>
<gene>
    <name evidence="9" type="ORF">INT45_009345</name>
</gene>
<evidence type="ECO:0000313" key="10">
    <source>
        <dbReference type="Proteomes" id="UP000646827"/>
    </source>
</evidence>